<evidence type="ECO:0000313" key="2">
    <source>
        <dbReference type="EMBL" id="SBS99919.1"/>
    </source>
</evidence>
<proteinExistence type="predicted"/>
<protein>
    <submittedName>
        <fullName evidence="2">PIR Superfamily Protein</fullName>
    </submittedName>
</protein>
<dbReference type="AlphaFoldDB" id="A0A1A8X5P0"/>
<name>A0A1A8X5P0_PLAOA</name>
<gene>
    <name evidence="2" type="ORF">POVCU1_056120</name>
</gene>
<dbReference type="Proteomes" id="UP000078546">
    <property type="component" value="Unassembled WGS sequence"/>
</dbReference>
<feature type="transmembrane region" description="Helical" evidence="1">
    <location>
        <begin position="156"/>
        <end position="178"/>
    </location>
</feature>
<keyword evidence="1" id="KW-0472">Membrane</keyword>
<dbReference type="EMBL" id="FLQV01001608">
    <property type="protein sequence ID" value="SBS99919.1"/>
    <property type="molecule type" value="Genomic_DNA"/>
</dbReference>
<dbReference type="Pfam" id="PF05795">
    <property type="entry name" value="Plasmodium_Vir"/>
    <property type="match status" value="1"/>
</dbReference>
<keyword evidence="1" id="KW-1133">Transmembrane helix</keyword>
<evidence type="ECO:0000313" key="3">
    <source>
        <dbReference type="Proteomes" id="UP000078546"/>
    </source>
</evidence>
<accession>A0A1A8X5P0</accession>
<reference evidence="3" key="1">
    <citation type="submission" date="2016-05" db="EMBL/GenBank/DDBJ databases">
        <authorList>
            <person name="Naeem Raeece"/>
        </authorList>
    </citation>
    <scope>NUCLEOTIDE SEQUENCE [LARGE SCALE GENOMIC DNA]</scope>
</reference>
<dbReference type="InterPro" id="IPR008780">
    <property type="entry name" value="Plasmodium_Vir"/>
</dbReference>
<organism evidence="2 3">
    <name type="scientific">Plasmodium ovale curtisi</name>
    <dbReference type="NCBI Taxonomy" id="864141"/>
    <lineage>
        <taxon>Eukaryota</taxon>
        <taxon>Sar</taxon>
        <taxon>Alveolata</taxon>
        <taxon>Apicomplexa</taxon>
        <taxon>Aconoidasida</taxon>
        <taxon>Haemosporida</taxon>
        <taxon>Plasmodiidae</taxon>
        <taxon>Plasmodium</taxon>
        <taxon>Plasmodium (Plasmodium)</taxon>
    </lineage>
</organism>
<keyword evidence="1" id="KW-0812">Transmembrane</keyword>
<sequence length="231" mass="27332">MTFKQKTIYNVANLFDLYKNQLDGKSEDGFFFFVIDECTNFSSPYLDNGVSVQIFQGSIKYFSHLKKQVNSYYIDQGCRYFCYWLHDKILNNQKSVNNTINLYKQLLQKYKDYEETHVFQEYIKHFSNDMLANLIKLIELYEVLPKILSPIKRFNVAAIVSIPFVLTLVVSFVFFILYKFTTLGLQIRSILKIKKCIYNDIDQETNELMYTSGKYNINSKNNEYSLSYQSV</sequence>
<evidence type="ECO:0000256" key="1">
    <source>
        <dbReference type="SAM" id="Phobius"/>
    </source>
</evidence>